<gene>
    <name evidence="2" type="ORF">Taro_015507</name>
</gene>
<feature type="region of interest" description="Disordered" evidence="1">
    <location>
        <begin position="88"/>
        <end position="121"/>
    </location>
</feature>
<protein>
    <submittedName>
        <fullName evidence="2">Uncharacterized protein</fullName>
    </submittedName>
</protein>
<dbReference type="AlphaFoldDB" id="A0A843UQ32"/>
<evidence type="ECO:0000313" key="3">
    <source>
        <dbReference type="Proteomes" id="UP000652761"/>
    </source>
</evidence>
<sequence>MCQDLGDLRTSALGRRCLCPSRSCRDDTSRSKLLGVFKKPQPDRTAVSSARPGEGELWRFLVEIRVFGVIVPWEAHVEREKCRGSIVSLTPTPTGEGEENVSLPSSSSELRRSSVGPAPPAVRARRTFPYRRPVWSSVAAVLGQRLQQCSLFSQLY</sequence>
<comment type="caution">
    <text evidence="2">The sequence shown here is derived from an EMBL/GenBank/DDBJ whole genome shotgun (WGS) entry which is preliminary data.</text>
</comment>
<dbReference type="EMBL" id="NMUH01000668">
    <property type="protein sequence ID" value="MQL83023.1"/>
    <property type="molecule type" value="Genomic_DNA"/>
</dbReference>
<evidence type="ECO:0000256" key="1">
    <source>
        <dbReference type="SAM" id="MobiDB-lite"/>
    </source>
</evidence>
<organism evidence="2 3">
    <name type="scientific">Colocasia esculenta</name>
    <name type="common">Wild taro</name>
    <name type="synonym">Arum esculentum</name>
    <dbReference type="NCBI Taxonomy" id="4460"/>
    <lineage>
        <taxon>Eukaryota</taxon>
        <taxon>Viridiplantae</taxon>
        <taxon>Streptophyta</taxon>
        <taxon>Embryophyta</taxon>
        <taxon>Tracheophyta</taxon>
        <taxon>Spermatophyta</taxon>
        <taxon>Magnoliopsida</taxon>
        <taxon>Liliopsida</taxon>
        <taxon>Araceae</taxon>
        <taxon>Aroideae</taxon>
        <taxon>Colocasieae</taxon>
        <taxon>Colocasia</taxon>
    </lineage>
</organism>
<reference evidence="2" key="1">
    <citation type="submission" date="2017-07" db="EMBL/GenBank/DDBJ databases">
        <title>Taro Niue Genome Assembly and Annotation.</title>
        <authorList>
            <person name="Atibalentja N."/>
            <person name="Keating K."/>
            <person name="Fields C.J."/>
        </authorList>
    </citation>
    <scope>NUCLEOTIDE SEQUENCE</scope>
    <source>
        <strain evidence="2">Niue_2</strain>
        <tissue evidence="2">Leaf</tissue>
    </source>
</reference>
<accession>A0A843UQ32</accession>
<name>A0A843UQ32_COLES</name>
<dbReference type="Proteomes" id="UP000652761">
    <property type="component" value="Unassembled WGS sequence"/>
</dbReference>
<proteinExistence type="predicted"/>
<keyword evidence="3" id="KW-1185">Reference proteome</keyword>
<feature type="compositionally biased region" description="Low complexity" evidence="1">
    <location>
        <begin position="100"/>
        <end position="116"/>
    </location>
</feature>
<evidence type="ECO:0000313" key="2">
    <source>
        <dbReference type="EMBL" id="MQL83023.1"/>
    </source>
</evidence>